<dbReference type="GeneID" id="92356853"/>
<dbReference type="PANTHER" id="PTHR19851">
    <property type="entry name" value="OS02G0203500 PROTEIN"/>
    <property type="match status" value="1"/>
</dbReference>
<name>A0A836KCX0_9TRYP</name>
<keyword evidence="3" id="KW-1185">Reference proteome</keyword>
<evidence type="ECO:0000256" key="1">
    <source>
        <dbReference type="SAM" id="MobiDB-lite"/>
    </source>
</evidence>
<feature type="region of interest" description="Disordered" evidence="1">
    <location>
        <begin position="303"/>
        <end position="356"/>
    </location>
</feature>
<evidence type="ECO:0000313" key="3">
    <source>
        <dbReference type="Proteomes" id="UP000674143"/>
    </source>
</evidence>
<feature type="compositionally biased region" description="Acidic residues" evidence="1">
    <location>
        <begin position="479"/>
        <end position="508"/>
    </location>
</feature>
<protein>
    <submittedName>
        <fullName evidence="2">Uncharacterized protein</fullName>
    </submittedName>
</protein>
<reference evidence="3" key="1">
    <citation type="journal article" date="2021" name="Microbiol. Resour. Announc.">
        <title>LGAAP: Leishmaniinae Genome Assembly and Annotation Pipeline.</title>
        <authorList>
            <person name="Almutairi H."/>
            <person name="Urbaniak M.D."/>
            <person name="Bates M.D."/>
            <person name="Jariyapan N."/>
            <person name="Kwakye-Nuako G."/>
            <person name="Thomaz-Soccol V."/>
            <person name="Al-Salem W.S."/>
            <person name="Dillon R.J."/>
            <person name="Bates P.A."/>
            <person name="Gatherer D."/>
        </authorList>
    </citation>
    <scope>NUCLEOTIDE SEQUENCE [LARGE SCALE GENOMIC DNA]</scope>
</reference>
<dbReference type="Proteomes" id="UP000674143">
    <property type="component" value="Unassembled WGS sequence"/>
</dbReference>
<feature type="compositionally biased region" description="Acidic residues" evidence="1">
    <location>
        <begin position="453"/>
        <end position="465"/>
    </location>
</feature>
<gene>
    <name evidence="2" type="ORF">LSCM4_00851</name>
</gene>
<dbReference type="PANTHER" id="PTHR19851:SF12">
    <property type="entry name" value="RNA-BINDING PROTEIN"/>
    <property type="match status" value="1"/>
</dbReference>
<sequence>MVLFRGSDVCFQRMPKEPQLSRAYASPSSAPYAKPSSSRGHAASSSTAATTVARAVTTNSAGGDAAPTAGGHRAARLTINNFSSFRARVKKLPPDANVKAALYTQLYQFPDRVCFGCLKCRRDNVESDSVAIDLKNRIILCTACFTRIIRPRTYTPSRVVPFPSLLSWLNYKPSHVMEMSDDVLERPAEAVAPSGERMAAPMLTGGDRATSLGKLPVIAMNIAVGGRGRGADAAGGRRGDPTMDEVLAQGSAGAPTGTHPCLRVWGVCQHGETCLFRNAPVDLCLAYLMGLCRGRNSTIGGTVGGGGGGGHPNSNRNSNRHGHGGQHHQHHKHHRNNQSGRNTRRDRGANTAGGGQTCRLLHQEVYDLPDASEPPPRERFEGDLEDEDSAWAAWVRRRRDSPNSAEWQLWHNGPLQQLFLAYVPARRRPAPRQPKKRSGVAPAAAVPTVAAELAEEGERDVEGEEGAQTTEGNLPSPLADEEDIVEGEEEDGEEEGDGDDDANDDTASEEPVSKEAEDESASMPAPASATKLNLMDIMSALKGLKKDAPEKAEEAEG</sequence>
<feature type="region of interest" description="Disordered" evidence="1">
    <location>
        <begin position="20"/>
        <end position="49"/>
    </location>
</feature>
<organism evidence="2 3">
    <name type="scientific">Leishmania orientalis</name>
    <dbReference type="NCBI Taxonomy" id="2249476"/>
    <lineage>
        <taxon>Eukaryota</taxon>
        <taxon>Discoba</taxon>
        <taxon>Euglenozoa</taxon>
        <taxon>Kinetoplastea</taxon>
        <taxon>Metakinetoplastina</taxon>
        <taxon>Trypanosomatida</taxon>
        <taxon>Trypanosomatidae</taxon>
        <taxon>Leishmaniinae</taxon>
        <taxon>Leishmania</taxon>
    </lineage>
</organism>
<dbReference type="RefSeq" id="XP_067059569.1">
    <property type="nucleotide sequence ID" value="XM_067202919.1"/>
</dbReference>
<feature type="compositionally biased region" description="Low complexity" evidence="1">
    <location>
        <begin position="21"/>
        <end position="49"/>
    </location>
</feature>
<dbReference type="KEGG" id="loi:92356853"/>
<comment type="caution">
    <text evidence="2">The sequence shown here is derived from an EMBL/GenBank/DDBJ whole genome shotgun (WGS) entry which is preliminary data.</text>
</comment>
<feature type="region of interest" description="Disordered" evidence="1">
    <location>
        <begin position="228"/>
        <end position="254"/>
    </location>
</feature>
<feature type="region of interest" description="Disordered" evidence="1">
    <location>
        <begin position="452"/>
        <end position="531"/>
    </location>
</feature>
<dbReference type="AlphaFoldDB" id="A0A836KCX0"/>
<dbReference type="EMBL" id="JAFHLR010000034">
    <property type="protein sequence ID" value="KAG5467767.1"/>
    <property type="molecule type" value="Genomic_DNA"/>
</dbReference>
<reference evidence="3" key="2">
    <citation type="journal article" date="2021" name="Sci. Data">
        <title>Chromosome-scale genome sequencing, assembly and annotation of six genomes from subfamily Leishmaniinae.</title>
        <authorList>
            <person name="Almutairi H."/>
            <person name="Urbaniak M.D."/>
            <person name="Bates M.D."/>
            <person name="Jariyapan N."/>
            <person name="Kwakye-Nuako G."/>
            <person name="Thomaz Soccol V."/>
            <person name="Al-Salem W.S."/>
            <person name="Dillon R.J."/>
            <person name="Bates P.A."/>
            <person name="Gatherer D."/>
        </authorList>
    </citation>
    <scope>NUCLEOTIDE SEQUENCE [LARGE SCALE GENOMIC DNA]</scope>
</reference>
<feature type="compositionally biased region" description="Basic residues" evidence="1">
    <location>
        <begin position="318"/>
        <end position="336"/>
    </location>
</feature>
<accession>A0A836KCX0</accession>
<evidence type="ECO:0000313" key="2">
    <source>
        <dbReference type="EMBL" id="KAG5467767.1"/>
    </source>
</evidence>
<proteinExistence type="predicted"/>